<gene>
    <name evidence="5" type="ORF">BS47DRAFT_1390518</name>
</gene>
<dbReference type="InterPro" id="IPR036864">
    <property type="entry name" value="Zn2-C6_fun-type_DNA-bd_sf"/>
</dbReference>
<feature type="compositionally biased region" description="Polar residues" evidence="3">
    <location>
        <begin position="153"/>
        <end position="171"/>
    </location>
</feature>
<dbReference type="PANTHER" id="PTHR37534:SF20">
    <property type="entry name" value="PRO1A C6 ZINK-FINGER PROTEIN"/>
    <property type="match status" value="1"/>
</dbReference>
<evidence type="ECO:0000256" key="2">
    <source>
        <dbReference type="ARBA" id="ARBA00023242"/>
    </source>
</evidence>
<evidence type="ECO:0000256" key="3">
    <source>
        <dbReference type="SAM" id="MobiDB-lite"/>
    </source>
</evidence>
<dbReference type="PROSITE" id="PS50048">
    <property type="entry name" value="ZN2_CY6_FUNGAL_2"/>
    <property type="match status" value="1"/>
</dbReference>
<proteinExistence type="predicted"/>
<comment type="caution">
    <text evidence="5">The sequence shown here is derived from an EMBL/GenBank/DDBJ whole genome shotgun (WGS) entry which is preliminary data.</text>
</comment>
<protein>
    <recommendedName>
        <fullName evidence="4">Zn(2)-C6 fungal-type domain-containing protein</fullName>
    </recommendedName>
</protein>
<feature type="region of interest" description="Disordered" evidence="3">
    <location>
        <begin position="84"/>
        <end position="103"/>
    </location>
</feature>
<feature type="compositionally biased region" description="Polar residues" evidence="3">
    <location>
        <begin position="210"/>
        <end position="220"/>
    </location>
</feature>
<feature type="region of interest" description="Disordered" evidence="3">
    <location>
        <begin position="310"/>
        <end position="330"/>
    </location>
</feature>
<dbReference type="GO" id="GO:0008270">
    <property type="term" value="F:zinc ion binding"/>
    <property type="evidence" value="ECO:0007669"/>
    <property type="project" value="InterPro"/>
</dbReference>
<reference evidence="5" key="1">
    <citation type="journal article" date="2020" name="Nat. Commun.">
        <title>Large-scale genome sequencing of mycorrhizal fungi provides insights into the early evolution of symbiotic traits.</title>
        <authorList>
            <person name="Miyauchi S."/>
            <person name="Kiss E."/>
            <person name="Kuo A."/>
            <person name="Drula E."/>
            <person name="Kohler A."/>
            <person name="Sanchez-Garcia M."/>
            <person name="Morin E."/>
            <person name="Andreopoulos B."/>
            <person name="Barry K.W."/>
            <person name="Bonito G."/>
            <person name="Buee M."/>
            <person name="Carver A."/>
            <person name="Chen C."/>
            <person name="Cichocki N."/>
            <person name="Clum A."/>
            <person name="Culley D."/>
            <person name="Crous P.W."/>
            <person name="Fauchery L."/>
            <person name="Girlanda M."/>
            <person name="Hayes R.D."/>
            <person name="Keri Z."/>
            <person name="LaButti K."/>
            <person name="Lipzen A."/>
            <person name="Lombard V."/>
            <person name="Magnuson J."/>
            <person name="Maillard F."/>
            <person name="Murat C."/>
            <person name="Nolan M."/>
            <person name="Ohm R.A."/>
            <person name="Pangilinan J."/>
            <person name="Pereira M.F."/>
            <person name="Perotto S."/>
            <person name="Peter M."/>
            <person name="Pfister S."/>
            <person name="Riley R."/>
            <person name="Sitrit Y."/>
            <person name="Stielow J.B."/>
            <person name="Szollosi G."/>
            <person name="Zifcakova L."/>
            <person name="Stursova M."/>
            <person name="Spatafora J.W."/>
            <person name="Tedersoo L."/>
            <person name="Vaario L.M."/>
            <person name="Yamada A."/>
            <person name="Yan M."/>
            <person name="Wang P."/>
            <person name="Xu J."/>
            <person name="Bruns T."/>
            <person name="Baldrian P."/>
            <person name="Vilgalys R."/>
            <person name="Dunand C."/>
            <person name="Henrissat B."/>
            <person name="Grigoriev I.V."/>
            <person name="Hibbett D."/>
            <person name="Nagy L.G."/>
            <person name="Martin F.M."/>
        </authorList>
    </citation>
    <scope>NUCLEOTIDE SEQUENCE</scope>
    <source>
        <strain evidence="5">UP504</strain>
    </source>
</reference>
<dbReference type="SMART" id="SM00066">
    <property type="entry name" value="GAL4"/>
    <property type="match status" value="1"/>
</dbReference>
<dbReference type="InterPro" id="IPR001138">
    <property type="entry name" value="Zn2Cys6_DnaBD"/>
</dbReference>
<feature type="compositionally biased region" description="Low complexity" evidence="3">
    <location>
        <begin position="189"/>
        <end position="209"/>
    </location>
</feature>
<sequence>MLDTAPLPIFDPYLPRDARSLPRLDPSAFFNDAHDIYSSGDDSSFFDNPSARVRAHQQMLSNPSLPPPRSSTLQRASMHVLDPMNPGALGEAPTHTKRRPKYTRSKAGCLTCRTKKIKCDEIKPICTRCDHAQRECTWPTETNRKKGSRRVRSSTSPEQDVSVQSRSSNRVPHTLPALGSSDQVSQYGLTPSRRLRPSTPSSLSASSASEDTGSALSGTSGVFDDGISSESGDDTRAHLAGSDFRRRRLAGPSHSQVFQPSSSYSGGPYPQFAYGPAPTFSSHVSDPRVPFNLNVRGPVDLSATPLGLSPLSASSSSQVSSASSPSPLYQQPLPMSYPLLNLDPPDFNQLPYPQGGDPSSKWIPSTSLAQSGLPQFAYTPAATSKVDDYNAEYEADPLNISSPSLTNDSYSTPSPEALSVYESATALSHGQWNNTPLVINSGPDPIEPFFRTLKERDLIRHYANFSTDLIMAIHTSAALNPVLASTLPMVLSVLPRQSAPIEALRLSLLGVAAVHQSFLHSRSDPGRSYQQNGALPMTAATKLVPSTSAQASGESLRLGLLLRQNATQCLAYACQTVDGSWSDAALAASVTIALIDIFAGGHGFQSNLLLAKDLIRIRGGPEGILAANAPSRTSFGGGVNVSPARLLLEILAVYDTFGSLTSGEEPALLGKGRPSWWFQEEEGSYHRFSIEKVYGMSRQSLFLIAKVSSLLTRARSLGDTIQFTEEPFDEGSVPADVVALHAEACALLTELEDASRSELAHADSLRALNASLIFLILHVQIVLLRLIFNVERHDQRVQTFAQQILERCLDSAQKMSMCVDLTWPVIIAGCEVDHSYRRMLGIHISCSGSSGHFADHHFTFNLAGSTVVSHRKKCCFDIDTAEQIVNEVWRRVDLSLARADWKCVLEDFDIQVLLL</sequence>
<dbReference type="PANTHER" id="PTHR37534">
    <property type="entry name" value="TRANSCRIPTIONAL ACTIVATOR PROTEIN UGA3"/>
    <property type="match status" value="1"/>
</dbReference>
<feature type="domain" description="Zn(2)-C6 fungal-type" evidence="4">
    <location>
        <begin position="108"/>
        <end position="138"/>
    </location>
</feature>
<keyword evidence="2" id="KW-0539">Nucleus</keyword>
<dbReference type="Pfam" id="PF11951">
    <property type="entry name" value="Fungal_trans_2"/>
    <property type="match status" value="1"/>
</dbReference>
<dbReference type="Gene3D" id="4.10.240.10">
    <property type="entry name" value="Zn(2)-C6 fungal-type DNA-binding domain"/>
    <property type="match status" value="1"/>
</dbReference>
<name>A0A9P6DWR2_9AGAM</name>
<feature type="region of interest" description="Disordered" evidence="3">
    <location>
        <begin position="344"/>
        <end position="365"/>
    </location>
</feature>
<dbReference type="GO" id="GO:0005634">
    <property type="term" value="C:nucleus"/>
    <property type="evidence" value="ECO:0007669"/>
    <property type="project" value="UniProtKB-SubCell"/>
</dbReference>
<comment type="subcellular location">
    <subcellularLocation>
        <location evidence="1">Nucleus</location>
    </subcellularLocation>
</comment>
<dbReference type="Pfam" id="PF00172">
    <property type="entry name" value="Zn_clus"/>
    <property type="match status" value="1"/>
</dbReference>
<dbReference type="Proteomes" id="UP000886523">
    <property type="component" value="Unassembled WGS sequence"/>
</dbReference>
<feature type="region of interest" description="Disordered" evidence="3">
    <location>
        <begin position="142"/>
        <end position="237"/>
    </location>
</feature>
<accession>A0A9P6DWR2</accession>
<evidence type="ECO:0000259" key="4">
    <source>
        <dbReference type="PROSITE" id="PS50048"/>
    </source>
</evidence>
<dbReference type="PROSITE" id="PS00463">
    <property type="entry name" value="ZN2_CY6_FUNGAL_1"/>
    <property type="match status" value="1"/>
</dbReference>
<evidence type="ECO:0000256" key="1">
    <source>
        <dbReference type="ARBA" id="ARBA00004123"/>
    </source>
</evidence>
<dbReference type="SUPFAM" id="SSF57701">
    <property type="entry name" value="Zn2/Cys6 DNA-binding domain"/>
    <property type="match status" value="1"/>
</dbReference>
<dbReference type="GO" id="GO:0000981">
    <property type="term" value="F:DNA-binding transcription factor activity, RNA polymerase II-specific"/>
    <property type="evidence" value="ECO:0007669"/>
    <property type="project" value="InterPro"/>
</dbReference>
<keyword evidence="6" id="KW-1185">Reference proteome</keyword>
<dbReference type="InterPro" id="IPR021858">
    <property type="entry name" value="Fun_TF"/>
</dbReference>
<evidence type="ECO:0000313" key="6">
    <source>
        <dbReference type="Proteomes" id="UP000886523"/>
    </source>
</evidence>
<evidence type="ECO:0000313" key="5">
    <source>
        <dbReference type="EMBL" id="KAF9516682.1"/>
    </source>
</evidence>
<dbReference type="OrthoDB" id="5419315at2759"/>
<dbReference type="EMBL" id="MU128937">
    <property type="protein sequence ID" value="KAF9516682.1"/>
    <property type="molecule type" value="Genomic_DNA"/>
</dbReference>
<dbReference type="AlphaFoldDB" id="A0A9P6DWR2"/>
<organism evidence="5 6">
    <name type="scientific">Hydnum rufescens UP504</name>
    <dbReference type="NCBI Taxonomy" id="1448309"/>
    <lineage>
        <taxon>Eukaryota</taxon>
        <taxon>Fungi</taxon>
        <taxon>Dikarya</taxon>
        <taxon>Basidiomycota</taxon>
        <taxon>Agaricomycotina</taxon>
        <taxon>Agaricomycetes</taxon>
        <taxon>Cantharellales</taxon>
        <taxon>Hydnaceae</taxon>
        <taxon>Hydnum</taxon>
    </lineage>
</organism>
<dbReference type="CDD" id="cd00067">
    <property type="entry name" value="GAL4"/>
    <property type="match status" value="1"/>
</dbReference>